<dbReference type="Proteomes" id="UP001430804">
    <property type="component" value="Unassembled WGS sequence"/>
</dbReference>
<dbReference type="SMART" id="SM00866">
    <property type="entry name" value="UTRA"/>
    <property type="match status" value="1"/>
</dbReference>
<dbReference type="InterPro" id="IPR011663">
    <property type="entry name" value="UTRA"/>
</dbReference>
<dbReference type="PROSITE" id="PS50949">
    <property type="entry name" value="HTH_GNTR"/>
    <property type="match status" value="1"/>
</dbReference>
<dbReference type="PANTHER" id="PTHR44846">
    <property type="entry name" value="MANNOSYL-D-GLYCERATE TRANSPORT/METABOLISM SYSTEM REPRESSOR MNGR-RELATED"/>
    <property type="match status" value="1"/>
</dbReference>
<name>A0ABS6WL04_9HYPH</name>
<dbReference type="SMART" id="SM00345">
    <property type="entry name" value="HTH_GNTR"/>
    <property type="match status" value="1"/>
</dbReference>
<evidence type="ECO:0000256" key="1">
    <source>
        <dbReference type="ARBA" id="ARBA00023015"/>
    </source>
</evidence>
<organism evidence="5 6">
    <name type="scientific">Pseudohoeflea coraliihabitans</name>
    <dbReference type="NCBI Taxonomy" id="2860393"/>
    <lineage>
        <taxon>Bacteria</taxon>
        <taxon>Pseudomonadati</taxon>
        <taxon>Pseudomonadota</taxon>
        <taxon>Alphaproteobacteria</taxon>
        <taxon>Hyphomicrobiales</taxon>
        <taxon>Rhizobiaceae</taxon>
        <taxon>Pseudohoeflea</taxon>
    </lineage>
</organism>
<evidence type="ECO:0000313" key="5">
    <source>
        <dbReference type="EMBL" id="MBW3096639.1"/>
    </source>
</evidence>
<evidence type="ECO:0000259" key="4">
    <source>
        <dbReference type="PROSITE" id="PS50949"/>
    </source>
</evidence>
<dbReference type="InterPro" id="IPR050679">
    <property type="entry name" value="Bact_HTH_transcr_reg"/>
</dbReference>
<evidence type="ECO:0000256" key="2">
    <source>
        <dbReference type="ARBA" id="ARBA00023125"/>
    </source>
</evidence>
<dbReference type="InterPro" id="IPR000524">
    <property type="entry name" value="Tscrpt_reg_HTH_GntR"/>
</dbReference>
<evidence type="ECO:0000256" key="3">
    <source>
        <dbReference type="ARBA" id="ARBA00023163"/>
    </source>
</evidence>
<gene>
    <name evidence="5" type="ORF">KY465_05045</name>
</gene>
<dbReference type="PANTHER" id="PTHR44846:SF1">
    <property type="entry name" value="MANNOSYL-D-GLYCERATE TRANSPORT_METABOLISM SYSTEM REPRESSOR MNGR-RELATED"/>
    <property type="match status" value="1"/>
</dbReference>
<dbReference type="Pfam" id="PF00392">
    <property type="entry name" value="GntR"/>
    <property type="match status" value="1"/>
</dbReference>
<keyword evidence="6" id="KW-1185">Reference proteome</keyword>
<keyword evidence="1" id="KW-0805">Transcription regulation</keyword>
<feature type="domain" description="HTH gntR-type" evidence="4">
    <location>
        <begin position="4"/>
        <end position="72"/>
    </location>
</feature>
<evidence type="ECO:0000313" key="6">
    <source>
        <dbReference type="Proteomes" id="UP001430804"/>
    </source>
</evidence>
<accession>A0ABS6WL04</accession>
<dbReference type="CDD" id="cd07377">
    <property type="entry name" value="WHTH_GntR"/>
    <property type="match status" value="1"/>
</dbReference>
<dbReference type="Pfam" id="PF07702">
    <property type="entry name" value="UTRA"/>
    <property type="match status" value="1"/>
</dbReference>
<proteinExistence type="predicted"/>
<keyword evidence="2" id="KW-0238">DNA-binding</keyword>
<sequence>MDHKPLYARIRDRLVGRLVSGSWTPGMLIPSEMELARQLGVSQGTVRKALDLMTAENLLIRRQGRGTFVAVPDEGRKQFQFFRLVPDSGEHLLPESRVTRRDTAAADAAEAAALAISRAAPVCRVERLRLLAGKPLLVETLSVPKARLDGFEALETIPNNIYGLYAARWGITIAGATEKLKAIAASKTDAALLGCATGEPLLCIERVAVDLENTPVEWRVSRCLTGEAHYLAELR</sequence>
<protein>
    <submittedName>
        <fullName evidence="5">GntR family transcriptional regulator</fullName>
    </submittedName>
</protein>
<reference evidence="5" key="1">
    <citation type="submission" date="2021-07" db="EMBL/GenBank/DDBJ databases">
        <title>Pseudohoeflea marina sp. nov. a polyhydroxyalcanoate-producing bacterium.</title>
        <authorList>
            <person name="Zheng W."/>
            <person name="Yu S."/>
            <person name="Huang Y."/>
        </authorList>
    </citation>
    <scope>NUCLEOTIDE SEQUENCE</scope>
    <source>
        <strain evidence="5">DP4N28-3</strain>
    </source>
</reference>
<dbReference type="EMBL" id="JAHWQX010000001">
    <property type="protein sequence ID" value="MBW3096639.1"/>
    <property type="molecule type" value="Genomic_DNA"/>
</dbReference>
<keyword evidence="3" id="KW-0804">Transcription</keyword>
<comment type="caution">
    <text evidence="5">The sequence shown here is derived from an EMBL/GenBank/DDBJ whole genome shotgun (WGS) entry which is preliminary data.</text>
</comment>